<organism evidence="1 2">
    <name type="scientific">Paraburkholderia ribeironis</name>
    <dbReference type="NCBI Taxonomy" id="1247936"/>
    <lineage>
        <taxon>Bacteria</taxon>
        <taxon>Pseudomonadati</taxon>
        <taxon>Pseudomonadota</taxon>
        <taxon>Betaproteobacteria</taxon>
        <taxon>Burkholderiales</taxon>
        <taxon>Burkholderiaceae</taxon>
        <taxon>Paraburkholderia</taxon>
    </lineage>
</organism>
<evidence type="ECO:0000313" key="2">
    <source>
        <dbReference type="Proteomes" id="UP000187012"/>
    </source>
</evidence>
<dbReference type="OrthoDB" id="4291430at2"/>
<gene>
    <name evidence="1" type="ORF">BN2475_60008</name>
</gene>
<evidence type="ECO:0000313" key="1">
    <source>
        <dbReference type="EMBL" id="SIT35929.1"/>
    </source>
</evidence>
<sequence length="361" mass="39362">MKIGLVELRKHCEVLDALVRQVLASGGTPTIFTNRFCAEASTVRGLLAEQWQVCPQGLSNVEFIDFCRPLIVSLDHVLFTTPVDDLCGLLAGNSVGTPAYFCLVHNFNTFIAEGDGRRNAEIARLVLSGAARILLPDLRLANATDQRRARAINIAYPEFAPQVFDRQEVRCCVPGRVYEGRDCAGVLAALALAAPRLEQRLTVDFLGQNDSGEFAAAIQAVRPAVSPRVVLRDHSGYVAQDVFDTVLAEADFLILPITESIVRNGVIETRGQTCVTGNINDMVRFGLPALIPRFYPLSSHLAPIAGRYDSPRSMADLIVDWVNTGAFNRRKLQATAALAAYRAECLCALDQVLGQGLRDPL</sequence>
<dbReference type="Proteomes" id="UP000187012">
    <property type="component" value="Unassembled WGS sequence"/>
</dbReference>
<keyword evidence="2" id="KW-1185">Reference proteome</keyword>
<reference evidence="1 2" key="1">
    <citation type="submission" date="2016-12" db="EMBL/GenBank/DDBJ databases">
        <authorList>
            <person name="Song W.-J."/>
            <person name="Kurnit D.M."/>
        </authorList>
    </citation>
    <scope>NUCLEOTIDE SEQUENCE [LARGE SCALE GENOMIC DNA]</scope>
    <source>
        <strain evidence="1 2">STM7296</strain>
    </source>
</reference>
<proteinExistence type="predicted"/>
<name>A0A1N7RLF5_9BURK</name>
<dbReference type="RefSeq" id="WP_094778032.1">
    <property type="nucleotide sequence ID" value="NZ_CYGX02000006.1"/>
</dbReference>
<dbReference type="STRING" id="1247936.BN2475_60008"/>
<evidence type="ECO:0008006" key="3">
    <source>
        <dbReference type="Google" id="ProtNLM"/>
    </source>
</evidence>
<protein>
    <recommendedName>
        <fullName evidence="3">Glycosyltransferase</fullName>
    </recommendedName>
</protein>
<dbReference type="AlphaFoldDB" id="A0A1N7RLF5"/>
<dbReference type="EMBL" id="CYGX02000006">
    <property type="protein sequence ID" value="SIT35929.1"/>
    <property type="molecule type" value="Genomic_DNA"/>
</dbReference>
<accession>A0A1N7RLF5</accession>